<evidence type="ECO:0000313" key="15">
    <source>
        <dbReference type="Proteomes" id="UP001230220"/>
    </source>
</evidence>
<evidence type="ECO:0000256" key="11">
    <source>
        <dbReference type="ARBA" id="ARBA00030945"/>
    </source>
</evidence>
<dbReference type="PROSITE" id="PS00329">
    <property type="entry name" value="HSP70_2"/>
    <property type="match status" value="1"/>
</dbReference>
<keyword evidence="15" id="KW-1185">Reference proteome</keyword>
<dbReference type="InterPro" id="IPR013126">
    <property type="entry name" value="Hsp_70_fam"/>
</dbReference>
<comment type="caution">
    <text evidence="14">The sequence shown here is derived from an EMBL/GenBank/DDBJ whole genome shotgun (WGS) entry which is preliminary data.</text>
</comment>
<evidence type="ECO:0000256" key="12">
    <source>
        <dbReference type="ARBA" id="ARBA00033103"/>
    </source>
</evidence>
<keyword evidence="6 13" id="KW-0547">Nucleotide-binding</keyword>
<keyword evidence="5" id="KW-0597">Phosphoprotein</keyword>
<dbReference type="PANTHER" id="PTHR19375">
    <property type="entry name" value="HEAT SHOCK PROTEIN 70KDA"/>
    <property type="match status" value="1"/>
</dbReference>
<comment type="similarity">
    <text evidence="2 13">Belongs to the heat shock protein 70 family.</text>
</comment>
<evidence type="ECO:0000256" key="5">
    <source>
        <dbReference type="ARBA" id="ARBA00022553"/>
    </source>
</evidence>
<evidence type="ECO:0000256" key="1">
    <source>
        <dbReference type="ARBA" id="ARBA00002290"/>
    </source>
</evidence>
<evidence type="ECO:0000256" key="9">
    <source>
        <dbReference type="ARBA" id="ARBA00023186"/>
    </source>
</evidence>
<organism evidence="14 15">
    <name type="scientific">Breznakia pachnodae</name>
    <dbReference type="NCBI Taxonomy" id="265178"/>
    <lineage>
        <taxon>Bacteria</taxon>
        <taxon>Bacillati</taxon>
        <taxon>Bacillota</taxon>
        <taxon>Erysipelotrichia</taxon>
        <taxon>Erysipelotrichales</taxon>
        <taxon>Erysipelotrichaceae</taxon>
        <taxon>Breznakia</taxon>
    </lineage>
</organism>
<dbReference type="Pfam" id="PF00012">
    <property type="entry name" value="HSP70"/>
    <property type="match status" value="1"/>
</dbReference>
<dbReference type="SUPFAM" id="SSF53067">
    <property type="entry name" value="Actin-like ATPase domain"/>
    <property type="match status" value="2"/>
</dbReference>
<dbReference type="Gene3D" id="3.30.420.40">
    <property type="match status" value="2"/>
</dbReference>
<dbReference type="InterPro" id="IPR018181">
    <property type="entry name" value="Heat_shock_70_CS"/>
</dbReference>
<evidence type="ECO:0000256" key="6">
    <source>
        <dbReference type="ARBA" id="ARBA00022741"/>
    </source>
</evidence>
<dbReference type="Gene3D" id="2.60.34.10">
    <property type="entry name" value="Substrate Binding Domain Of DNAk, Chain A, domain 1"/>
    <property type="match status" value="1"/>
</dbReference>
<dbReference type="Proteomes" id="UP001230220">
    <property type="component" value="Unassembled WGS sequence"/>
</dbReference>
<evidence type="ECO:0000256" key="3">
    <source>
        <dbReference type="ARBA" id="ARBA00014415"/>
    </source>
</evidence>
<dbReference type="InterPro" id="IPR043129">
    <property type="entry name" value="ATPase_NBD"/>
</dbReference>
<accession>A0ABU0E205</accession>
<name>A0ABU0E205_9FIRM</name>
<evidence type="ECO:0000256" key="4">
    <source>
        <dbReference type="ARBA" id="ARBA00017249"/>
    </source>
</evidence>
<proteinExistence type="inferred from homology"/>
<keyword evidence="8" id="KW-0346">Stress response</keyword>
<evidence type="ECO:0000313" key="14">
    <source>
        <dbReference type="EMBL" id="MDQ0360851.1"/>
    </source>
</evidence>
<dbReference type="PRINTS" id="PR00301">
    <property type="entry name" value="HEATSHOCK70"/>
</dbReference>
<sequence length="579" mass="64951">MAVIGIDLGTTNSLVVAYRDGKEVMIPNAMNEYLTPSVVSLDDNGDLIVGRMAKERLITHPHHTASLFKRMMGTKAKVKLGNKLFSPEELSAMVVKQLVADAEAYLNEKVEEIVISVPAYFNSKERSATKKVGDLLGIKVERLINEPSAASVACHSSDDFETFIVFDFGGGTLDVSVVDCFDNVVGVCSIAGDNHLGGSDFDKAIALDFCKEHEIDFNSLSISKQESILRLAEKTKIELQEQSEVEMTVIVNEQEYRSIYTNQRLLDSTEPIFIKIKKIIGKAVRESGFSASELDSLILVGGSSYMPIIQNFLNELLNVPVSYTGEVDTLVARGLGKYIGIKQRDDSIKDLVVTDVCPFSLSVNTINKVDLGNDYASVIIPKNTTLPCSEQRPYIVTNLGQEIVNIGIYQGESIYAKENILLGKTEIIIPKNMEAHETFNITFSYDINSILFVEVLIHSNSQQHIFSVGDGEHLESTSATETLKSIKEISLKINKEPEWELLRERVKRIAIEMDVNTSERFKRVIESMEEDMRRHINSIRKKIETIQKYNDLFDQYEKDMDIDNLDIFQKDNDQEGWLS</sequence>
<evidence type="ECO:0000256" key="13">
    <source>
        <dbReference type="RuleBase" id="RU003322"/>
    </source>
</evidence>
<evidence type="ECO:0000256" key="2">
    <source>
        <dbReference type="ARBA" id="ARBA00007381"/>
    </source>
</evidence>
<evidence type="ECO:0000256" key="8">
    <source>
        <dbReference type="ARBA" id="ARBA00023016"/>
    </source>
</evidence>
<gene>
    <name evidence="14" type="ORF">J2S15_001596</name>
</gene>
<comment type="function">
    <text evidence="1">Acts as a chaperone.</text>
</comment>
<reference evidence="14 15" key="1">
    <citation type="submission" date="2023-07" db="EMBL/GenBank/DDBJ databases">
        <title>Genomic Encyclopedia of Type Strains, Phase IV (KMG-IV): sequencing the most valuable type-strain genomes for metagenomic binning, comparative biology and taxonomic classification.</title>
        <authorList>
            <person name="Goeker M."/>
        </authorList>
    </citation>
    <scope>NUCLEOTIDE SEQUENCE [LARGE SCALE GENOMIC DNA]</scope>
    <source>
        <strain evidence="14 15">DSM 16784</strain>
    </source>
</reference>
<keyword evidence="7 13" id="KW-0067">ATP-binding</keyword>
<dbReference type="RefSeq" id="WP_307407061.1">
    <property type="nucleotide sequence ID" value="NZ_JAUSUR010000002.1"/>
</dbReference>
<keyword evidence="9" id="KW-0143">Chaperone</keyword>
<dbReference type="InterPro" id="IPR029047">
    <property type="entry name" value="HSP70_peptide-bd_sf"/>
</dbReference>
<dbReference type="SUPFAM" id="SSF100920">
    <property type="entry name" value="Heat shock protein 70kD (HSP70), peptide-binding domain"/>
    <property type="match status" value="1"/>
</dbReference>
<dbReference type="EMBL" id="JAUSUR010000002">
    <property type="protein sequence ID" value="MDQ0360851.1"/>
    <property type="molecule type" value="Genomic_DNA"/>
</dbReference>
<dbReference type="Gene3D" id="3.90.640.10">
    <property type="entry name" value="Actin, Chain A, domain 4"/>
    <property type="match status" value="1"/>
</dbReference>
<protein>
    <recommendedName>
        <fullName evidence="3">Chaperone protein DnaK</fullName>
    </recommendedName>
    <alternativeName>
        <fullName evidence="4">Chaperone protein dnaK</fullName>
    </alternativeName>
    <alternativeName>
        <fullName evidence="12">HSP70</fullName>
    </alternativeName>
    <alternativeName>
        <fullName evidence="11">Heat shock 70 kDa protein</fullName>
    </alternativeName>
    <alternativeName>
        <fullName evidence="10">Heat shock protein 70</fullName>
    </alternativeName>
</protein>
<evidence type="ECO:0000256" key="10">
    <source>
        <dbReference type="ARBA" id="ARBA00030019"/>
    </source>
</evidence>
<dbReference type="PROSITE" id="PS00297">
    <property type="entry name" value="HSP70_1"/>
    <property type="match status" value="1"/>
</dbReference>
<evidence type="ECO:0000256" key="7">
    <source>
        <dbReference type="ARBA" id="ARBA00022840"/>
    </source>
</evidence>